<dbReference type="SMART" id="SM00387">
    <property type="entry name" value="HATPase_c"/>
    <property type="match status" value="1"/>
</dbReference>
<accession>A0ABS3T2B2</accession>
<dbReference type="InterPro" id="IPR036890">
    <property type="entry name" value="HATPase_C_sf"/>
</dbReference>
<dbReference type="InterPro" id="IPR003594">
    <property type="entry name" value="HATPase_dom"/>
</dbReference>
<dbReference type="PROSITE" id="PS00177">
    <property type="entry name" value="TOPOISOMERASE_II"/>
    <property type="match status" value="1"/>
</dbReference>
<comment type="catalytic activity">
    <reaction evidence="1">
        <text>ATP-dependent breakage, passage and rejoining of double-stranded DNA.</text>
        <dbReference type="EC" id="5.6.2.2"/>
    </reaction>
</comment>
<dbReference type="SMART" id="SM00433">
    <property type="entry name" value="TOP2c"/>
    <property type="match status" value="1"/>
</dbReference>
<feature type="coiled-coil region" evidence="7">
    <location>
        <begin position="351"/>
        <end position="378"/>
    </location>
</feature>
<dbReference type="PRINTS" id="PR00418">
    <property type="entry name" value="TPI2FAMILY"/>
</dbReference>
<dbReference type="InterPro" id="IPR014721">
    <property type="entry name" value="Ribsml_uS5_D2-typ_fold_subgr"/>
</dbReference>
<evidence type="ECO:0000256" key="3">
    <source>
        <dbReference type="ARBA" id="ARBA00012895"/>
    </source>
</evidence>
<dbReference type="Pfam" id="PF00204">
    <property type="entry name" value="DNA_gyraseB"/>
    <property type="match status" value="1"/>
</dbReference>
<keyword evidence="7" id="KW-0175">Coiled coil</keyword>
<dbReference type="Proteomes" id="UP000676776">
    <property type="component" value="Unassembled WGS sequence"/>
</dbReference>
<keyword evidence="6" id="KW-0413">Isomerase</keyword>
<dbReference type="SUPFAM" id="SSF54211">
    <property type="entry name" value="Ribosomal protein S5 domain 2-like"/>
    <property type="match status" value="1"/>
</dbReference>
<dbReference type="InterPro" id="IPR000565">
    <property type="entry name" value="Topo_IIA_B"/>
</dbReference>
<dbReference type="Gene3D" id="3.30.565.10">
    <property type="entry name" value="Histidine kinase-like ATPase, C-terminal domain"/>
    <property type="match status" value="1"/>
</dbReference>
<comment type="cofactor">
    <cofactor evidence="2">
        <name>Mg(2+)</name>
        <dbReference type="ChEBI" id="CHEBI:18420"/>
    </cofactor>
</comment>
<keyword evidence="5" id="KW-0238">DNA-binding</keyword>
<evidence type="ECO:0000256" key="7">
    <source>
        <dbReference type="SAM" id="Coils"/>
    </source>
</evidence>
<dbReference type="InterPro" id="IPR020568">
    <property type="entry name" value="Ribosomal_Su5_D2-typ_SF"/>
</dbReference>
<proteinExistence type="predicted"/>
<evidence type="ECO:0000259" key="8">
    <source>
        <dbReference type="PROSITE" id="PS50880"/>
    </source>
</evidence>
<evidence type="ECO:0000313" key="9">
    <source>
        <dbReference type="EMBL" id="MBO3116880.1"/>
    </source>
</evidence>
<dbReference type="InterPro" id="IPR006171">
    <property type="entry name" value="TOPRIM_dom"/>
</dbReference>
<dbReference type="Gene3D" id="3.40.50.670">
    <property type="match status" value="1"/>
</dbReference>
<dbReference type="EC" id="5.6.2.2" evidence="3"/>
<dbReference type="InterPro" id="IPR013506">
    <property type="entry name" value="Topo_IIA_bsu_dom2"/>
</dbReference>
<dbReference type="PANTHER" id="PTHR45866">
    <property type="entry name" value="DNA GYRASE/TOPOISOMERASE SUBUNIT B"/>
    <property type="match status" value="1"/>
</dbReference>
<dbReference type="PROSITE" id="PS50880">
    <property type="entry name" value="TOPRIM"/>
    <property type="match status" value="1"/>
</dbReference>
<dbReference type="EMBL" id="JAGEVF010000006">
    <property type="protein sequence ID" value="MBO3116880.1"/>
    <property type="molecule type" value="Genomic_DNA"/>
</dbReference>
<sequence>MAQSNYTEDNIRSLDWKEHIRMRPGMYIGKLGDGSSPDDGIYILLKEVLDNSIDEYVMGAGKTIEISIQGDRVTVRDYGRGIPLGKVVDVVSKMNTGGKYDTKAFKKSVGLNGVGTKAVNALSTYFRVESTRDNKSASAEFELGELTKEEMLEETSRRKGTKVSFVPDSSIFKNYKYRSEYVVRMLKNYVYLNPGLTIVFNGEKYYSENGLKDLLSENISDSDLLYPIIHLRGDDIEVAITHSKTQYSEEYHSFVNGQNTTQGGTHLLAFREAVVKTIREFYGKSYDASDIRKSIVSAIAIKVMEPVFESQTKTKLGSTDMGGELPTVRTYINDFIKRYLDNYLHKNPNTAEKIQRKIMQAERERKELSGIRKLAKERAKKASLHNKKLRDCRVHFGDTKNERNLETTLFITEGDSASGSITKSRDVNTQAVFSLKGKPLNSYGLSKKIVYENEEFNLLQAALNIEESIEDLRYNNIVIATDADVDGMHIRLLLITFFLQFFPEVIKEGHLYILQTPLFRVRNKKETIYCYSEEERRAAVEKLKPKPEITRFKGLGEISPNEFKHFIGEDIRLDPVMLDKDMSIEELLSFYMGKNTPSRQEFIIENLKVELDLVEDKA</sequence>
<comment type="caution">
    <text evidence="9">The sequence shown here is derived from an EMBL/GenBank/DDBJ whole genome shotgun (WGS) entry which is preliminary data.</text>
</comment>
<dbReference type="SUPFAM" id="SSF56719">
    <property type="entry name" value="Type II DNA topoisomerase"/>
    <property type="match status" value="1"/>
</dbReference>
<dbReference type="Pfam" id="PF02518">
    <property type="entry name" value="HATPase_c"/>
    <property type="match status" value="1"/>
</dbReference>
<evidence type="ECO:0000313" key="10">
    <source>
        <dbReference type="Proteomes" id="UP000676776"/>
    </source>
</evidence>
<evidence type="ECO:0000256" key="2">
    <source>
        <dbReference type="ARBA" id="ARBA00001946"/>
    </source>
</evidence>
<dbReference type="PANTHER" id="PTHR45866:SF2">
    <property type="entry name" value="DNA TOPOISOMERASE (ATP-HYDROLYZING)"/>
    <property type="match status" value="1"/>
</dbReference>
<dbReference type="CDD" id="cd00822">
    <property type="entry name" value="TopoII_Trans_DNA_gyrase"/>
    <property type="match status" value="1"/>
</dbReference>
<reference evidence="9 10" key="1">
    <citation type="submission" date="2021-03" db="EMBL/GenBank/DDBJ databases">
        <title>Winogradskyella sp. nov., isolated from costal sediment.</title>
        <authorList>
            <person name="Gao C."/>
        </authorList>
    </citation>
    <scope>NUCLEOTIDE SEQUENCE [LARGE SCALE GENOMIC DNA]</scope>
    <source>
        <strain evidence="9 10">DF17</strain>
    </source>
</reference>
<organism evidence="9 10">
    <name type="scientific">Winogradskyella pelagia</name>
    <dbReference type="NCBI Taxonomy" id="2819984"/>
    <lineage>
        <taxon>Bacteria</taxon>
        <taxon>Pseudomonadati</taxon>
        <taxon>Bacteroidota</taxon>
        <taxon>Flavobacteriia</taxon>
        <taxon>Flavobacteriales</taxon>
        <taxon>Flavobacteriaceae</taxon>
        <taxon>Winogradskyella</taxon>
    </lineage>
</organism>
<dbReference type="InterPro" id="IPR001241">
    <property type="entry name" value="Topo_IIA"/>
</dbReference>
<dbReference type="Pfam" id="PF01751">
    <property type="entry name" value="Toprim"/>
    <property type="match status" value="1"/>
</dbReference>
<dbReference type="InterPro" id="IPR013760">
    <property type="entry name" value="Topo_IIA-like_dom_sf"/>
</dbReference>
<dbReference type="SUPFAM" id="SSF55874">
    <property type="entry name" value="ATPase domain of HSP90 chaperone/DNA topoisomerase II/histidine kinase"/>
    <property type="match status" value="1"/>
</dbReference>
<feature type="domain" description="Toprim" evidence="8">
    <location>
        <begin position="407"/>
        <end position="513"/>
    </location>
</feature>
<evidence type="ECO:0000256" key="4">
    <source>
        <dbReference type="ARBA" id="ARBA00023029"/>
    </source>
</evidence>
<dbReference type="InterPro" id="IPR013759">
    <property type="entry name" value="Topo_IIA_B_C"/>
</dbReference>
<dbReference type="CDD" id="cd01030">
    <property type="entry name" value="TOPRIM_TopoIIA_like"/>
    <property type="match status" value="1"/>
</dbReference>
<dbReference type="RefSeq" id="WP_208154243.1">
    <property type="nucleotide sequence ID" value="NZ_JAGEVF010000006.1"/>
</dbReference>
<dbReference type="PRINTS" id="PR01159">
    <property type="entry name" value="DNAGYRASEB"/>
</dbReference>
<name>A0ABS3T2B2_9FLAO</name>
<evidence type="ECO:0000256" key="5">
    <source>
        <dbReference type="ARBA" id="ARBA00023125"/>
    </source>
</evidence>
<keyword evidence="4" id="KW-0799">Topoisomerase</keyword>
<gene>
    <name evidence="9" type="ORF">J4050_08985</name>
</gene>
<protein>
    <recommendedName>
        <fullName evidence="3">DNA topoisomerase (ATP-hydrolyzing)</fullName>
        <ecNumber evidence="3">5.6.2.2</ecNumber>
    </recommendedName>
</protein>
<dbReference type="InterPro" id="IPR018522">
    <property type="entry name" value="TopoIIA_CS"/>
</dbReference>
<evidence type="ECO:0000256" key="1">
    <source>
        <dbReference type="ARBA" id="ARBA00000185"/>
    </source>
</evidence>
<evidence type="ECO:0000256" key="6">
    <source>
        <dbReference type="ARBA" id="ARBA00023235"/>
    </source>
</evidence>
<dbReference type="Gene3D" id="3.30.230.10">
    <property type="match status" value="1"/>
</dbReference>
<keyword evidence="10" id="KW-1185">Reference proteome</keyword>